<dbReference type="SUPFAM" id="SSF55785">
    <property type="entry name" value="PYP-like sensor domain (PAS domain)"/>
    <property type="match status" value="1"/>
</dbReference>
<dbReference type="CDD" id="cd00130">
    <property type="entry name" value="PAS"/>
    <property type="match status" value="1"/>
</dbReference>
<evidence type="ECO:0000259" key="1">
    <source>
        <dbReference type="SMART" id="SM00091"/>
    </source>
</evidence>
<comment type="caution">
    <text evidence="2">The sequence shown here is derived from an EMBL/GenBank/DDBJ whole genome shotgun (WGS) entry which is preliminary data.</text>
</comment>
<accession>X1E1R9</accession>
<sequence>SSQIEAFKIFIRRLGESIEKRVNEVPRETGSLSSDKSESIKKSLNNILTSFINVNKVSMEKFWNINSYEKIKEIISILFDKSTDNLTIIVPNIKTFIPLEKLELDYSEDLSLEKKAITKKTIPKKSERKGLSITKKQKKEIQDKLAFTAKKVAEERYHGLFNSFPYFIGLMDIEGTIIDCNPAVNNFLSRHTREDIIGLNFIRIFSILEENKKLIPQFERLLKETISDGSFKKFEFKLHRSKGGFLWLRIEGSPVQIG</sequence>
<dbReference type="NCBIfam" id="TIGR00229">
    <property type="entry name" value="sensory_box"/>
    <property type="match status" value="1"/>
</dbReference>
<evidence type="ECO:0000313" key="2">
    <source>
        <dbReference type="EMBL" id="GAH11119.1"/>
    </source>
</evidence>
<dbReference type="InterPro" id="IPR000014">
    <property type="entry name" value="PAS"/>
</dbReference>
<feature type="domain" description="PAS" evidence="1">
    <location>
        <begin position="155"/>
        <end position="223"/>
    </location>
</feature>
<feature type="non-terminal residue" evidence="2">
    <location>
        <position position="258"/>
    </location>
</feature>
<dbReference type="Pfam" id="PF13426">
    <property type="entry name" value="PAS_9"/>
    <property type="match status" value="1"/>
</dbReference>
<dbReference type="Gene3D" id="3.30.450.20">
    <property type="entry name" value="PAS domain"/>
    <property type="match status" value="1"/>
</dbReference>
<dbReference type="SMART" id="SM00091">
    <property type="entry name" value="PAS"/>
    <property type="match status" value="1"/>
</dbReference>
<dbReference type="InterPro" id="IPR035965">
    <property type="entry name" value="PAS-like_dom_sf"/>
</dbReference>
<dbReference type="AlphaFoldDB" id="X1E1R9"/>
<reference evidence="2" key="1">
    <citation type="journal article" date="2014" name="Front. Microbiol.">
        <title>High frequency of phylogenetically diverse reductive dehalogenase-homologous genes in deep subseafloor sedimentary metagenomes.</title>
        <authorList>
            <person name="Kawai M."/>
            <person name="Futagami T."/>
            <person name="Toyoda A."/>
            <person name="Takaki Y."/>
            <person name="Nishi S."/>
            <person name="Hori S."/>
            <person name="Arai W."/>
            <person name="Tsubouchi T."/>
            <person name="Morono Y."/>
            <person name="Uchiyama I."/>
            <person name="Ito T."/>
            <person name="Fujiyama A."/>
            <person name="Inagaki F."/>
            <person name="Takami H."/>
        </authorList>
    </citation>
    <scope>NUCLEOTIDE SEQUENCE</scope>
    <source>
        <strain evidence="2">Expedition CK06-06</strain>
    </source>
</reference>
<gene>
    <name evidence="2" type="ORF">S01H4_54157</name>
</gene>
<protein>
    <recommendedName>
        <fullName evidence="1">PAS domain-containing protein</fullName>
    </recommendedName>
</protein>
<name>X1E1R9_9ZZZZ</name>
<dbReference type="EMBL" id="BART01031142">
    <property type="protein sequence ID" value="GAH11119.1"/>
    <property type="molecule type" value="Genomic_DNA"/>
</dbReference>
<feature type="non-terminal residue" evidence="2">
    <location>
        <position position="1"/>
    </location>
</feature>
<organism evidence="2">
    <name type="scientific">marine sediment metagenome</name>
    <dbReference type="NCBI Taxonomy" id="412755"/>
    <lineage>
        <taxon>unclassified sequences</taxon>
        <taxon>metagenomes</taxon>
        <taxon>ecological metagenomes</taxon>
    </lineage>
</organism>
<proteinExistence type="predicted"/>